<dbReference type="Gene3D" id="3.40.50.300">
    <property type="entry name" value="P-loop containing nucleotide triphosphate hydrolases"/>
    <property type="match status" value="1"/>
</dbReference>
<dbReference type="InterPro" id="IPR003593">
    <property type="entry name" value="AAA+_ATPase"/>
</dbReference>
<dbReference type="SMART" id="SM00382">
    <property type="entry name" value="AAA"/>
    <property type="match status" value="1"/>
</dbReference>
<dbReference type="GO" id="GO:0005524">
    <property type="term" value="F:ATP binding"/>
    <property type="evidence" value="ECO:0007669"/>
    <property type="project" value="UniProtKB-KW"/>
</dbReference>
<evidence type="ECO:0000313" key="5">
    <source>
        <dbReference type="Proteomes" id="UP001268542"/>
    </source>
</evidence>
<evidence type="ECO:0000256" key="1">
    <source>
        <dbReference type="ARBA" id="ARBA00022741"/>
    </source>
</evidence>
<protein>
    <submittedName>
        <fullName evidence="4">ATP-binding cassette domain-containing protein</fullName>
    </submittedName>
</protein>
<dbReference type="EMBL" id="JAVYII010000005">
    <property type="protein sequence ID" value="MDT9594096.1"/>
    <property type="molecule type" value="Genomic_DNA"/>
</dbReference>
<sequence>MIEFRSVRKEYADGTVAVRDLDLVVPAHRTVVLLGSSGCGKTTLLRMVNRMVDPTSGSVLVDGEDVRGRDPVELRRSIGYVLQSGGLLPHRTVVDNVATVPRLLGSSRRDAERRAAELLELVGLDPALGRRYPAQLSGGQQQRVGVARALGADPNILLMDEPFGAVDPIVRADLQVELRRLQAELGKTVLFVTHDVDEAFALGDLVVILRAGGEVAQAGTPTEILTSPADDFVADFVGLRSAKRRLQVRTEGDVRVVVDAGGRPLGVLDA</sequence>
<name>A0ABU3PYZ3_9ACTN</name>
<dbReference type="SUPFAM" id="SSF52540">
    <property type="entry name" value="P-loop containing nucleoside triphosphate hydrolases"/>
    <property type="match status" value="1"/>
</dbReference>
<dbReference type="PROSITE" id="PS00211">
    <property type="entry name" value="ABC_TRANSPORTER_1"/>
    <property type="match status" value="1"/>
</dbReference>
<proteinExistence type="predicted"/>
<evidence type="ECO:0000313" key="4">
    <source>
        <dbReference type="EMBL" id="MDT9594096.1"/>
    </source>
</evidence>
<dbReference type="PANTHER" id="PTHR43869:SF1">
    <property type="entry name" value="GLYCINE BETAINE_PROLINE BETAINE TRANSPORT SYSTEM ATP-BINDING PROTEIN PROV"/>
    <property type="match status" value="1"/>
</dbReference>
<reference evidence="4 5" key="1">
    <citation type="submission" date="2023-08" db="EMBL/GenBank/DDBJ databases">
        <title>Nocardioides seae sp. nov., a bacterium isolated from a soil.</title>
        <authorList>
            <person name="Wang X."/>
        </authorList>
    </citation>
    <scope>NUCLEOTIDE SEQUENCE [LARGE SCALE GENOMIC DNA]</scope>
    <source>
        <strain evidence="4 5">YZH12</strain>
    </source>
</reference>
<dbReference type="PROSITE" id="PS50893">
    <property type="entry name" value="ABC_TRANSPORTER_2"/>
    <property type="match status" value="1"/>
</dbReference>
<evidence type="ECO:0000259" key="3">
    <source>
        <dbReference type="PROSITE" id="PS50893"/>
    </source>
</evidence>
<comment type="caution">
    <text evidence="4">The sequence shown here is derived from an EMBL/GenBank/DDBJ whole genome shotgun (WGS) entry which is preliminary data.</text>
</comment>
<dbReference type="InterPro" id="IPR003439">
    <property type="entry name" value="ABC_transporter-like_ATP-bd"/>
</dbReference>
<dbReference type="RefSeq" id="WP_315733577.1">
    <property type="nucleotide sequence ID" value="NZ_JAVYII010000005.1"/>
</dbReference>
<evidence type="ECO:0000256" key="2">
    <source>
        <dbReference type="ARBA" id="ARBA00022840"/>
    </source>
</evidence>
<keyword evidence="2 4" id="KW-0067">ATP-binding</keyword>
<accession>A0ABU3PYZ3</accession>
<dbReference type="Proteomes" id="UP001268542">
    <property type="component" value="Unassembled WGS sequence"/>
</dbReference>
<gene>
    <name evidence="4" type="ORF">RDV89_13520</name>
</gene>
<keyword evidence="5" id="KW-1185">Reference proteome</keyword>
<dbReference type="InterPro" id="IPR017871">
    <property type="entry name" value="ABC_transporter-like_CS"/>
</dbReference>
<keyword evidence="1" id="KW-0547">Nucleotide-binding</keyword>
<dbReference type="PANTHER" id="PTHR43869">
    <property type="entry name" value="GLYCINE BETAINE/PROLINE BETAINE TRANSPORT SYSTEM ATP-BINDING PROTEIN PROV"/>
    <property type="match status" value="1"/>
</dbReference>
<dbReference type="InterPro" id="IPR051921">
    <property type="entry name" value="ABC_osmolyte_uptake_ATP-bind"/>
</dbReference>
<organism evidence="4 5">
    <name type="scientific">Nocardioides imazamoxiresistens</name>
    <dbReference type="NCBI Taxonomy" id="3231893"/>
    <lineage>
        <taxon>Bacteria</taxon>
        <taxon>Bacillati</taxon>
        <taxon>Actinomycetota</taxon>
        <taxon>Actinomycetes</taxon>
        <taxon>Propionibacteriales</taxon>
        <taxon>Nocardioidaceae</taxon>
        <taxon>Nocardioides</taxon>
    </lineage>
</organism>
<feature type="domain" description="ABC transporter" evidence="3">
    <location>
        <begin position="2"/>
        <end position="237"/>
    </location>
</feature>
<dbReference type="InterPro" id="IPR027417">
    <property type="entry name" value="P-loop_NTPase"/>
</dbReference>
<dbReference type="Pfam" id="PF00005">
    <property type="entry name" value="ABC_tran"/>
    <property type="match status" value="1"/>
</dbReference>